<dbReference type="InterPro" id="IPR001841">
    <property type="entry name" value="Znf_RING"/>
</dbReference>
<dbReference type="GO" id="GO:0061630">
    <property type="term" value="F:ubiquitin protein ligase activity"/>
    <property type="evidence" value="ECO:0007669"/>
    <property type="project" value="InterPro"/>
</dbReference>
<dbReference type="AlphaFoldDB" id="A0AAV0BHH7"/>
<dbReference type="GO" id="GO:0051301">
    <property type="term" value="P:cell division"/>
    <property type="evidence" value="ECO:0007669"/>
    <property type="project" value="UniProtKB-KW"/>
</dbReference>
<dbReference type="GO" id="GO:0005680">
    <property type="term" value="C:anaphase-promoting complex"/>
    <property type="evidence" value="ECO:0007669"/>
    <property type="project" value="InterPro"/>
</dbReference>
<keyword evidence="3" id="KW-0479">Metal-binding</keyword>
<evidence type="ECO:0000256" key="10">
    <source>
        <dbReference type="SAM" id="MobiDB-lite"/>
    </source>
</evidence>
<evidence type="ECO:0000256" key="2">
    <source>
        <dbReference type="ARBA" id="ARBA00022618"/>
    </source>
</evidence>
<evidence type="ECO:0000256" key="4">
    <source>
        <dbReference type="ARBA" id="ARBA00022771"/>
    </source>
</evidence>
<feature type="domain" description="RING-type" evidence="11">
    <location>
        <begin position="83"/>
        <end position="126"/>
    </location>
</feature>
<dbReference type="InterPro" id="IPR024991">
    <property type="entry name" value="RING-H2_APC11"/>
</dbReference>
<dbReference type="Gene3D" id="3.30.40.10">
    <property type="entry name" value="Zinc/RING finger domain, C3HC4 (zinc finger)"/>
    <property type="match status" value="1"/>
</dbReference>
<evidence type="ECO:0000256" key="9">
    <source>
        <dbReference type="PROSITE-ProRule" id="PRU00175"/>
    </source>
</evidence>
<feature type="region of interest" description="Disordered" evidence="10">
    <location>
        <begin position="18"/>
        <end position="70"/>
    </location>
</feature>
<keyword evidence="13" id="KW-1185">Reference proteome</keyword>
<evidence type="ECO:0000313" key="12">
    <source>
        <dbReference type="EMBL" id="CAH7686669.1"/>
    </source>
</evidence>
<dbReference type="Proteomes" id="UP001153365">
    <property type="component" value="Unassembled WGS sequence"/>
</dbReference>
<keyword evidence="5" id="KW-0498">Mitosis</keyword>
<dbReference type="Pfam" id="PF12861">
    <property type="entry name" value="zf-ANAPC11"/>
    <property type="match status" value="1"/>
</dbReference>
<dbReference type="GO" id="GO:0031145">
    <property type="term" value="P:anaphase-promoting complex-dependent catabolic process"/>
    <property type="evidence" value="ECO:0007669"/>
    <property type="project" value="InterPro"/>
</dbReference>
<dbReference type="CDD" id="cd16456">
    <property type="entry name" value="RING-H2_APC11"/>
    <property type="match status" value="1"/>
</dbReference>
<sequence>MRVKVRCFNSVADWKWNLDNKNKNKSDDERDKENQKSSLVDTKRTGKQEKEEEEEEEDSDDEEEEDEEEDVCGICRVGFEGTCPDCKIPGDDCPLIWGECTHIFHMHCLLKWISQDSSKQSCPMDRLPWVTAQGSAN</sequence>
<keyword evidence="4 9" id="KW-0863">Zinc-finger</keyword>
<organism evidence="12 13">
    <name type="scientific">Phakopsora pachyrhizi</name>
    <name type="common">Asian soybean rust disease fungus</name>
    <dbReference type="NCBI Taxonomy" id="170000"/>
    <lineage>
        <taxon>Eukaryota</taxon>
        <taxon>Fungi</taxon>
        <taxon>Dikarya</taxon>
        <taxon>Basidiomycota</taxon>
        <taxon>Pucciniomycotina</taxon>
        <taxon>Pucciniomycetes</taxon>
        <taxon>Pucciniales</taxon>
        <taxon>Phakopsoraceae</taxon>
        <taxon>Phakopsora</taxon>
    </lineage>
</organism>
<dbReference type="InterPro" id="IPR013083">
    <property type="entry name" value="Znf_RING/FYVE/PHD"/>
</dbReference>
<dbReference type="InterPro" id="IPR051031">
    <property type="entry name" value="RING-box_E3_Ubiquitin_Ligase"/>
</dbReference>
<reference evidence="12" key="1">
    <citation type="submission" date="2022-06" db="EMBL/GenBank/DDBJ databases">
        <authorList>
            <consortium name="SYNGENTA / RWTH Aachen University"/>
        </authorList>
    </citation>
    <scope>NUCLEOTIDE SEQUENCE</scope>
</reference>
<protein>
    <recommendedName>
        <fullName evidence="1">Anaphase-promoting complex subunit 11</fullName>
    </recommendedName>
</protein>
<keyword evidence="2" id="KW-0132">Cell division</keyword>
<evidence type="ECO:0000256" key="8">
    <source>
        <dbReference type="ARBA" id="ARBA00023306"/>
    </source>
</evidence>
<keyword evidence="6" id="KW-0833">Ubl conjugation pathway</keyword>
<dbReference type="GO" id="GO:0097602">
    <property type="term" value="F:cullin family protein binding"/>
    <property type="evidence" value="ECO:0007669"/>
    <property type="project" value="InterPro"/>
</dbReference>
<feature type="compositionally biased region" description="Basic and acidic residues" evidence="10">
    <location>
        <begin position="18"/>
        <end position="50"/>
    </location>
</feature>
<keyword evidence="8" id="KW-0131">Cell cycle</keyword>
<evidence type="ECO:0000259" key="11">
    <source>
        <dbReference type="PROSITE" id="PS50089"/>
    </source>
</evidence>
<dbReference type="EMBL" id="CALTRL010005808">
    <property type="protein sequence ID" value="CAH7686669.1"/>
    <property type="molecule type" value="Genomic_DNA"/>
</dbReference>
<feature type="compositionally biased region" description="Acidic residues" evidence="10">
    <location>
        <begin position="51"/>
        <end position="70"/>
    </location>
</feature>
<dbReference type="FunFam" id="3.30.40.10:FF:000469">
    <property type="entry name" value="Anaphase-promoting complex subunit 11"/>
    <property type="match status" value="1"/>
</dbReference>
<dbReference type="GO" id="GO:0008270">
    <property type="term" value="F:zinc ion binding"/>
    <property type="evidence" value="ECO:0007669"/>
    <property type="project" value="UniProtKB-KW"/>
</dbReference>
<accession>A0AAV0BHH7</accession>
<dbReference type="SUPFAM" id="SSF57850">
    <property type="entry name" value="RING/U-box"/>
    <property type="match status" value="1"/>
</dbReference>
<keyword evidence="7" id="KW-0862">Zinc</keyword>
<name>A0AAV0BHH7_PHAPC</name>
<evidence type="ECO:0000256" key="5">
    <source>
        <dbReference type="ARBA" id="ARBA00022776"/>
    </source>
</evidence>
<evidence type="ECO:0000256" key="6">
    <source>
        <dbReference type="ARBA" id="ARBA00022786"/>
    </source>
</evidence>
<proteinExistence type="predicted"/>
<evidence type="ECO:0000256" key="1">
    <source>
        <dbReference type="ARBA" id="ARBA00013928"/>
    </source>
</evidence>
<evidence type="ECO:0000256" key="3">
    <source>
        <dbReference type="ARBA" id="ARBA00022723"/>
    </source>
</evidence>
<evidence type="ECO:0000256" key="7">
    <source>
        <dbReference type="ARBA" id="ARBA00022833"/>
    </source>
</evidence>
<dbReference type="PANTHER" id="PTHR11210">
    <property type="entry name" value="RING BOX"/>
    <property type="match status" value="1"/>
</dbReference>
<gene>
    <name evidence="12" type="ORF">PPACK8108_LOCUS21351</name>
</gene>
<comment type="caution">
    <text evidence="12">The sequence shown here is derived from an EMBL/GenBank/DDBJ whole genome shotgun (WGS) entry which is preliminary data.</text>
</comment>
<dbReference type="PROSITE" id="PS50089">
    <property type="entry name" value="ZF_RING_2"/>
    <property type="match status" value="1"/>
</dbReference>
<evidence type="ECO:0000313" key="13">
    <source>
        <dbReference type="Proteomes" id="UP001153365"/>
    </source>
</evidence>